<reference evidence="2 3" key="1">
    <citation type="journal article" date="2016" name="Nat. Commun.">
        <title>Thousands of microbial genomes shed light on interconnected biogeochemical processes in an aquifer system.</title>
        <authorList>
            <person name="Anantharaman K."/>
            <person name="Brown C.T."/>
            <person name="Hug L.A."/>
            <person name="Sharon I."/>
            <person name="Castelle C.J."/>
            <person name="Probst A.J."/>
            <person name="Thomas B.C."/>
            <person name="Singh A."/>
            <person name="Wilkins M.J."/>
            <person name="Karaoz U."/>
            <person name="Brodie E.L."/>
            <person name="Williams K.H."/>
            <person name="Hubbard S.S."/>
            <person name="Banfield J.F."/>
        </authorList>
    </citation>
    <scope>NUCLEOTIDE SEQUENCE [LARGE SCALE GENOMIC DNA]</scope>
</reference>
<name>A0A1G2ATP0_9BACT</name>
<dbReference type="SUPFAM" id="SSF53474">
    <property type="entry name" value="alpha/beta-Hydrolases"/>
    <property type="match status" value="1"/>
</dbReference>
<sequence>MKTYPLRTRFARDIVTEFRVPLRLSRRVIILCDGMPSVPSPSRLLDFFWKKGYWVFRLRYRGTWESGGRFLARSPHEDILAVIDGLRKSFVSIADKRKFTVTPEHIFIIGQSFGGTAAILSLLDARVDKVVALSPVVDWKAPSKVESLDWLYYFVREGFGEGYRFRFEDWRKLISGKFFNPQAHVRDIDGSKLMILHARDDNVVLFGPVKRFAQRVGCELMLLKRGGHAQSSWLLQKRIYRHVRGFLLHT</sequence>
<dbReference type="STRING" id="1798540.A3B74_00935"/>
<dbReference type="GO" id="GO:0008236">
    <property type="term" value="F:serine-type peptidase activity"/>
    <property type="evidence" value="ECO:0007669"/>
    <property type="project" value="InterPro"/>
</dbReference>
<dbReference type="Pfam" id="PF00326">
    <property type="entry name" value="Peptidase_S9"/>
    <property type="match status" value="1"/>
</dbReference>
<comment type="caution">
    <text evidence="2">The sequence shown here is derived from an EMBL/GenBank/DDBJ whole genome shotgun (WGS) entry which is preliminary data.</text>
</comment>
<accession>A0A1G2ATP0</accession>
<proteinExistence type="predicted"/>
<feature type="domain" description="Peptidase S9 prolyl oligopeptidase catalytic" evidence="1">
    <location>
        <begin position="47"/>
        <end position="215"/>
    </location>
</feature>
<dbReference type="GO" id="GO:0006508">
    <property type="term" value="P:proteolysis"/>
    <property type="evidence" value="ECO:0007669"/>
    <property type="project" value="InterPro"/>
</dbReference>
<dbReference type="AlphaFoldDB" id="A0A1G2ATP0"/>
<dbReference type="InterPro" id="IPR001375">
    <property type="entry name" value="Peptidase_S9_cat"/>
</dbReference>
<evidence type="ECO:0000259" key="1">
    <source>
        <dbReference type="Pfam" id="PF00326"/>
    </source>
</evidence>
<organism evidence="2 3">
    <name type="scientific">Candidatus Kerfeldbacteria bacterium RIFCSPHIGHO2_02_FULL_42_14</name>
    <dbReference type="NCBI Taxonomy" id="1798540"/>
    <lineage>
        <taxon>Bacteria</taxon>
        <taxon>Candidatus Kerfeldiibacteriota</taxon>
    </lineage>
</organism>
<gene>
    <name evidence="2" type="ORF">A3B74_00935</name>
</gene>
<evidence type="ECO:0000313" key="2">
    <source>
        <dbReference type="EMBL" id="OGY79390.1"/>
    </source>
</evidence>
<dbReference type="InterPro" id="IPR029058">
    <property type="entry name" value="AB_hydrolase_fold"/>
</dbReference>
<evidence type="ECO:0000313" key="3">
    <source>
        <dbReference type="Proteomes" id="UP000177165"/>
    </source>
</evidence>
<dbReference type="Proteomes" id="UP000177165">
    <property type="component" value="Unassembled WGS sequence"/>
</dbReference>
<protein>
    <recommendedName>
        <fullName evidence="1">Peptidase S9 prolyl oligopeptidase catalytic domain-containing protein</fullName>
    </recommendedName>
</protein>
<dbReference type="EMBL" id="MHKB01000009">
    <property type="protein sequence ID" value="OGY79390.1"/>
    <property type="molecule type" value="Genomic_DNA"/>
</dbReference>
<dbReference type="Gene3D" id="3.40.50.1820">
    <property type="entry name" value="alpha/beta hydrolase"/>
    <property type="match status" value="1"/>
</dbReference>